<dbReference type="Proteomes" id="UP000440096">
    <property type="component" value="Unassembled WGS sequence"/>
</dbReference>
<name>A0A6N7Z2L1_9PSEU</name>
<organism evidence="1 2">
    <name type="scientific">Amycolatopsis pithecellobii</name>
    <dbReference type="NCBI Taxonomy" id="664692"/>
    <lineage>
        <taxon>Bacteria</taxon>
        <taxon>Bacillati</taxon>
        <taxon>Actinomycetota</taxon>
        <taxon>Actinomycetes</taxon>
        <taxon>Pseudonocardiales</taxon>
        <taxon>Pseudonocardiaceae</taxon>
        <taxon>Amycolatopsis</taxon>
    </lineage>
</organism>
<evidence type="ECO:0008006" key="3">
    <source>
        <dbReference type="Google" id="ProtNLM"/>
    </source>
</evidence>
<proteinExistence type="predicted"/>
<dbReference type="EMBL" id="WMBA01000010">
    <property type="protein sequence ID" value="MTD54170.1"/>
    <property type="molecule type" value="Genomic_DNA"/>
</dbReference>
<dbReference type="InterPro" id="IPR009959">
    <property type="entry name" value="Cyclase_SnoaL-like"/>
</dbReference>
<dbReference type="GO" id="GO:0030638">
    <property type="term" value="P:polyketide metabolic process"/>
    <property type="evidence" value="ECO:0007669"/>
    <property type="project" value="InterPro"/>
</dbReference>
<evidence type="ECO:0000313" key="1">
    <source>
        <dbReference type="EMBL" id="MTD54170.1"/>
    </source>
</evidence>
<dbReference type="Gene3D" id="3.10.450.50">
    <property type="match status" value="1"/>
</dbReference>
<dbReference type="SUPFAM" id="SSF54427">
    <property type="entry name" value="NTF2-like"/>
    <property type="match status" value="1"/>
</dbReference>
<dbReference type="Pfam" id="PF07366">
    <property type="entry name" value="SnoaL"/>
    <property type="match status" value="1"/>
</dbReference>
<dbReference type="InterPro" id="IPR032710">
    <property type="entry name" value="NTF2-like_dom_sf"/>
</dbReference>
<protein>
    <recommendedName>
        <fullName evidence="3">Ester cyclase</fullName>
    </recommendedName>
</protein>
<dbReference type="OrthoDB" id="129343at2"/>
<keyword evidence="2" id="KW-1185">Reference proteome</keyword>
<accession>A0A6N7Z2L1</accession>
<gene>
    <name evidence="1" type="ORF">GKO32_09310</name>
</gene>
<evidence type="ECO:0000313" key="2">
    <source>
        <dbReference type="Proteomes" id="UP000440096"/>
    </source>
</evidence>
<reference evidence="1 2" key="1">
    <citation type="submission" date="2019-11" db="EMBL/GenBank/DDBJ databases">
        <title>Draft genome of Amycolatopsis RM579.</title>
        <authorList>
            <person name="Duangmal K."/>
            <person name="Mingma R."/>
        </authorList>
    </citation>
    <scope>NUCLEOTIDE SEQUENCE [LARGE SCALE GENOMIC DNA]</scope>
    <source>
        <strain evidence="1 2">RM579</strain>
    </source>
</reference>
<dbReference type="AlphaFoldDB" id="A0A6N7Z2L1"/>
<comment type="caution">
    <text evidence="1">The sequence shown here is derived from an EMBL/GenBank/DDBJ whole genome shotgun (WGS) entry which is preliminary data.</text>
</comment>
<sequence length="157" mass="17669">MAERGQAGRMTAQFTRDQLVARLIRAGELEVSGEDLAEAATYFDVEKFRFHGPDGFESDYAGLSAYFGSLRDAFDNRSIRRGIVVAEGDTLACQTWIEGTFVREFTQSPAGPLPPNGERIVFDLINIFRFDNEGRLIEEWVRTDNRSLLRRLGAEGN</sequence>